<sequence>MHSLALFQFVFTVAALLSTVHAAPVPSPFRHASKASALKAAKRDDSGKLVVAHVLVGNVYPYTIDNWTSDIQLAYDNGIDGFALNVGSDSWQPDRVADAYQAASNLGLDFKLFMSFDMTVLPCTQASDASTLTNYITTYASHPNQLLVNGQVFASTFSGSDCTFGQGSAAEGWNSQFISQLTGQNAVHFVPSFFSDPSTYSEFDGVMDGTFNWNSGWPVSLTVQSAQSAISGLASALGDGTFANAIQSALNSTIGTFSTDQTYINGMNSLSSSSKTYMAAISPWFFTHYPQSSFNKNWLYLMDYQGYNSRWDTVIANRDSVDIVEIVTWNDYGESSYIGPIEGAQPAGTTWATGFDHSGWLAMTKYYATAFKTGSYPAITQDQLFMWARPHPKDAQASNDGTGQPTSYQLTEDSLWAVAFTTQPATVSITTASGTTQTTDVPAGVTRLSMPLNPGAGMSATMTRNGATVLSVNPGTDAYTFNPNPETYNFNAFVAYATANSTSS</sequence>
<dbReference type="Gene3D" id="3.20.20.80">
    <property type="entry name" value="Glycosidases"/>
    <property type="match status" value="1"/>
</dbReference>
<evidence type="ECO:0000256" key="1">
    <source>
        <dbReference type="SAM" id="SignalP"/>
    </source>
</evidence>
<dbReference type="EMBL" id="SEKV01000251">
    <property type="protein sequence ID" value="TFY60490.1"/>
    <property type="molecule type" value="Genomic_DNA"/>
</dbReference>
<dbReference type="Pfam" id="PF03659">
    <property type="entry name" value="Glyco_hydro_71"/>
    <property type="match status" value="1"/>
</dbReference>
<evidence type="ECO:0000313" key="3">
    <source>
        <dbReference type="Proteomes" id="UP000298390"/>
    </source>
</evidence>
<dbReference type="GO" id="GO:0051118">
    <property type="term" value="F:glucan endo-1,3-alpha-glucosidase activity"/>
    <property type="evidence" value="ECO:0007669"/>
    <property type="project" value="InterPro"/>
</dbReference>
<evidence type="ECO:0000313" key="2">
    <source>
        <dbReference type="EMBL" id="TFY60490.1"/>
    </source>
</evidence>
<gene>
    <name evidence="2" type="ORF">EVJ58_g5112</name>
</gene>
<feature type="signal peptide" evidence="1">
    <location>
        <begin position="1"/>
        <end position="22"/>
    </location>
</feature>
<protein>
    <recommendedName>
        <fullName evidence="4">Glycoside hydrolase family 71 protein</fullName>
    </recommendedName>
</protein>
<accession>A0A4Y9YER0</accession>
<dbReference type="InterPro" id="IPR005197">
    <property type="entry name" value="Glyco_hydro_71"/>
</dbReference>
<organism evidence="2 3">
    <name type="scientific">Rhodofomes roseus</name>
    <dbReference type="NCBI Taxonomy" id="34475"/>
    <lineage>
        <taxon>Eukaryota</taxon>
        <taxon>Fungi</taxon>
        <taxon>Dikarya</taxon>
        <taxon>Basidiomycota</taxon>
        <taxon>Agaricomycotina</taxon>
        <taxon>Agaricomycetes</taxon>
        <taxon>Polyporales</taxon>
        <taxon>Rhodofomes</taxon>
    </lineage>
</organism>
<keyword evidence="1" id="KW-0732">Signal</keyword>
<reference evidence="2 3" key="1">
    <citation type="submission" date="2019-01" db="EMBL/GenBank/DDBJ databases">
        <title>Genome sequencing of the rare red list fungi Fomitopsis rosea.</title>
        <authorList>
            <person name="Buettner E."/>
            <person name="Kellner H."/>
        </authorList>
    </citation>
    <scope>NUCLEOTIDE SEQUENCE [LARGE SCALE GENOMIC DNA]</scope>
    <source>
        <strain evidence="2 3">DSM 105464</strain>
    </source>
</reference>
<proteinExistence type="predicted"/>
<dbReference type="AlphaFoldDB" id="A0A4Y9YER0"/>
<feature type="chain" id="PRO_5021436532" description="Glycoside hydrolase family 71 protein" evidence="1">
    <location>
        <begin position="23"/>
        <end position="504"/>
    </location>
</feature>
<dbReference type="Proteomes" id="UP000298390">
    <property type="component" value="Unassembled WGS sequence"/>
</dbReference>
<dbReference type="CDD" id="cd11577">
    <property type="entry name" value="GH71"/>
    <property type="match status" value="1"/>
</dbReference>
<dbReference type="STRING" id="34475.A0A4Y9YER0"/>
<evidence type="ECO:0008006" key="4">
    <source>
        <dbReference type="Google" id="ProtNLM"/>
    </source>
</evidence>
<comment type="caution">
    <text evidence="2">The sequence shown here is derived from an EMBL/GenBank/DDBJ whole genome shotgun (WGS) entry which is preliminary data.</text>
</comment>
<name>A0A4Y9YER0_9APHY</name>